<evidence type="ECO:0000313" key="1">
    <source>
        <dbReference type="EMBL" id="GAG33794.1"/>
    </source>
</evidence>
<dbReference type="Gene3D" id="3.30.460.20">
    <property type="entry name" value="CorA soluble domain-like"/>
    <property type="match status" value="1"/>
</dbReference>
<dbReference type="AlphaFoldDB" id="X0WS48"/>
<protein>
    <recommendedName>
        <fullName evidence="2">Magnesium and cobalt transport protein CorA</fullName>
    </recommendedName>
</protein>
<proteinExistence type="predicted"/>
<dbReference type="InterPro" id="IPR002523">
    <property type="entry name" value="MgTranspt_CorA/ZnTranspt_ZntB"/>
</dbReference>
<comment type="caution">
    <text evidence="1">The sequence shown here is derived from an EMBL/GenBank/DDBJ whole genome shotgun (WGS) entry which is preliminary data.</text>
</comment>
<feature type="non-terminal residue" evidence="1">
    <location>
        <position position="70"/>
    </location>
</feature>
<dbReference type="InterPro" id="IPR045861">
    <property type="entry name" value="CorA_cytoplasmic_dom"/>
</dbReference>
<dbReference type="EMBL" id="BARS01046866">
    <property type="protein sequence ID" value="GAG33794.1"/>
    <property type="molecule type" value="Genomic_DNA"/>
</dbReference>
<sequence>MSAVEKKDKKLNIETIKWGKITWLNVEKPTHADMDYLAENYLFNLFDLEDCLSRIERPKIDEYKNYLFLV</sequence>
<dbReference type="SUPFAM" id="SSF143865">
    <property type="entry name" value="CorA soluble domain-like"/>
    <property type="match status" value="1"/>
</dbReference>
<name>X0WS48_9ZZZZ</name>
<accession>X0WS48</accession>
<dbReference type="GO" id="GO:0046873">
    <property type="term" value="F:metal ion transmembrane transporter activity"/>
    <property type="evidence" value="ECO:0007669"/>
    <property type="project" value="InterPro"/>
</dbReference>
<dbReference type="Pfam" id="PF01544">
    <property type="entry name" value="CorA"/>
    <property type="match status" value="1"/>
</dbReference>
<evidence type="ECO:0008006" key="2">
    <source>
        <dbReference type="Google" id="ProtNLM"/>
    </source>
</evidence>
<reference evidence="1" key="1">
    <citation type="journal article" date="2014" name="Front. Microbiol.">
        <title>High frequency of phylogenetically diverse reductive dehalogenase-homologous genes in deep subseafloor sedimentary metagenomes.</title>
        <authorList>
            <person name="Kawai M."/>
            <person name="Futagami T."/>
            <person name="Toyoda A."/>
            <person name="Takaki Y."/>
            <person name="Nishi S."/>
            <person name="Hori S."/>
            <person name="Arai W."/>
            <person name="Tsubouchi T."/>
            <person name="Morono Y."/>
            <person name="Uchiyama I."/>
            <person name="Ito T."/>
            <person name="Fujiyama A."/>
            <person name="Inagaki F."/>
            <person name="Takami H."/>
        </authorList>
    </citation>
    <scope>NUCLEOTIDE SEQUENCE</scope>
    <source>
        <strain evidence="1">Expedition CK06-06</strain>
    </source>
</reference>
<dbReference type="GO" id="GO:0016020">
    <property type="term" value="C:membrane"/>
    <property type="evidence" value="ECO:0007669"/>
    <property type="project" value="InterPro"/>
</dbReference>
<gene>
    <name evidence="1" type="ORF">S01H1_70465</name>
</gene>
<organism evidence="1">
    <name type="scientific">marine sediment metagenome</name>
    <dbReference type="NCBI Taxonomy" id="412755"/>
    <lineage>
        <taxon>unclassified sequences</taxon>
        <taxon>metagenomes</taxon>
        <taxon>ecological metagenomes</taxon>
    </lineage>
</organism>